<dbReference type="EMBL" id="DXEW01000011">
    <property type="protein sequence ID" value="HIX50135.1"/>
    <property type="molecule type" value="Genomic_DNA"/>
</dbReference>
<feature type="signal peptide" evidence="1">
    <location>
        <begin position="1"/>
        <end position="27"/>
    </location>
</feature>
<name>A0A9D1W004_9FIRM</name>
<dbReference type="AlphaFoldDB" id="A0A9D1W004"/>
<evidence type="ECO:0008006" key="4">
    <source>
        <dbReference type="Google" id="ProtNLM"/>
    </source>
</evidence>
<comment type="caution">
    <text evidence="2">The sequence shown here is derived from an EMBL/GenBank/DDBJ whole genome shotgun (WGS) entry which is preliminary data.</text>
</comment>
<gene>
    <name evidence="2" type="ORF">H9851_02525</name>
</gene>
<sequence length="96" mass="10245">MQKRRRIAAVLFAAVFLLFALAVFAFADVQAAHVCAGERCHVCAVLETCEGALDALPAAAACAAALCALYGAVRLFSCKEWVSHFSLVSRKVKLSE</sequence>
<accession>A0A9D1W004</accession>
<evidence type="ECO:0000256" key="1">
    <source>
        <dbReference type="SAM" id="SignalP"/>
    </source>
</evidence>
<reference evidence="2" key="2">
    <citation type="submission" date="2021-04" db="EMBL/GenBank/DDBJ databases">
        <authorList>
            <person name="Gilroy R."/>
        </authorList>
    </citation>
    <scope>NUCLEOTIDE SEQUENCE</scope>
    <source>
        <strain evidence="2">2189</strain>
    </source>
</reference>
<proteinExistence type="predicted"/>
<reference evidence="2" key="1">
    <citation type="journal article" date="2021" name="PeerJ">
        <title>Extensive microbial diversity within the chicken gut microbiome revealed by metagenomics and culture.</title>
        <authorList>
            <person name="Gilroy R."/>
            <person name="Ravi A."/>
            <person name="Getino M."/>
            <person name="Pursley I."/>
            <person name="Horton D.L."/>
            <person name="Alikhan N.F."/>
            <person name="Baker D."/>
            <person name="Gharbi K."/>
            <person name="Hall N."/>
            <person name="Watson M."/>
            <person name="Adriaenssens E.M."/>
            <person name="Foster-Nyarko E."/>
            <person name="Jarju S."/>
            <person name="Secka A."/>
            <person name="Antonio M."/>
            <person name="Oren A."/>
            <person name="Chaudhuri R.R."/>
            <person name="La Ragione R."/>
            <person name="Hildebrand F."/>
            <person name="Pallen M.J."/>
        </authorList>
    </citation>
    <scope>NUCLEOTIDE SEQUENCE</scope>
    <source>
        <strain evidence="2">2189</strain>
    </source>
</reference>
<evidence type="ECO:0000313" key="3">
    <source>
        <dbReference type="Proteomes" id="UP000886847"/>
    </source>
</evidence>
<organism evidence="2 3">
    <name type="scientific">Candidatus Borkfalkia faecavium</name>
    <dbReference type="NCBI Taxonomy" id="2838508"/>
    <lineage>
        <taxon>Bacteria</taxon>
        <taxon>Bacillati</taxon>
        <taxon>Bacillota</taxon>
        <taxon>Clostridia</taxon>
        <taxon>Christensenellales</taxon>
        <taxon>Christensenellaceae</taxon>
        <taxon>Candidatus Borkfalkia</taxon>
    </lineage>
</organism>
<keyword evidence="1" id="KW-0732">Signal</keyword>
<protein>
    <recommendedName>
        <fullName evidence="4">AraC family transcriptional regulator</fullName>
    </recommendedName>
</protein>
<evidence type="ECO:0000313" key="2">
    <source>
        <dbReference type="EMBL" id="HIX50135.1"/>
    </source>
</evidence>
<feature type="chain" id="PRO_5038800739" description="AraC family transcriptional regulator" evidence="1">
    <location>
        <begin position="28"/>
        <end position="96"/>
    </location>
</feature>
<dbReference type="Proteomes" id="UP000886847">
    <property type="component" value="Unassembled WGS sequence"/>
</dbReference>